<gene>
    <name evidence="3" type="ORF">F3Y22_tig00116989pilonHSYRG00795</name>
</gene>
<evidence type="ECO:0000259" key="2">
    <source>
        <dbReference type="Pfam" id="PF20167"/>
    </source>
</evidence>
<dbReference type="GO" id="GO:0005886">
    <property type="term" value="C:plasma membrane"/>
    <property type="evidence" value="ECO:0007669"/>
    <property type="project" value="TreeGrafter"/>
</dbReference>
<feature type="transmembrane region" description="Helical" evidence="1">
    <location>
        <begin position="311"/>
        <end position="332"/>
    </location>
</feature>
<dbReference type="Pfam" id="PF20167">
    <property type="entry name" value="Transposase_32"/>
    <property type="match status" value="1"/>
</dbReference>
<dbReference type="AlphaFoldDB" id="A0A6A2WSK8"/>
<keyword evidence="1" id="KW-0812">Transmembrane</keyword>
<feature type="transmembrane region" description="Helical" evidence="1">
    <location>
        <begin position="426"/>
        <end position="443"/>
    </location>
</feature>
<dbReference type="PANTHER" id="PTHR31414">
    <property type="entry name" value="TRANSMEMBRANE PROTEIN DDB_G0292058"/>
    <property type="match status" value="1"/>
</dbReference>
<evidence type="ECO:0000313" key="4">
    <source>
        <dbReference type="Proteomes" id="UP000436088"/>
    </source>
</evidence>
<protein>
    <recommendedName>
        <fullName evidence="2">Putative plant transposon protein domain-containing protein</fullName>
    </recommendedName>
</protein>
<dbReference type="EMBL" id="VEPZ02001757">
    <property type="protein sequence ID" value="KAE8657620.1"/>
    <property type="molecule type" value="Genomic_DNA"/>
</dbReference>
<feature type="transmembrane region" description="Helical" evidence="1">
    <location>
        <begin position="450"/>
        <end position="473"/>
    </location>
</feature>
<dbReference type="PANTHER" id="PTHR31414:SF21">
    <property type="match status" value="1"/>
</dbReference>
<comment type="caution">
    <text evidence="3">The sequence shown here is derived from an EMBL/GenBank/DDBJ whole genome shotgun (WGS) entry which is preliminary data.</text>
</comment>
<feature type="transmembrane region" description="Helical" evidence="1">
    <location>
        <begin position="650"/>
        <end position="673"/>
    </location>
</feature>
<sequence>MDIVTPLKWKNLPIILDVVDNHAKFEEETDSNTYDGVLEDICFEKTEWNGRQTSRYSVNRERLQSRAKLWNHFLKHKLMPTSHNMTVSLSHLLLLHSIMKSRLIDMGRIIVQQVNDCLGKKASALVFPNLITALCRKKKVEENTFDEILPGLSGMTRVRLPLLLGLENPKSKESAHEQFAGTTQSNAEARLLALEEAVMQTQTHLHALHSDILVLSSMKRDTEIEEITEGNYSIILAEKQTRRPDPTDGFRTYTGGWDITNQHYYASVAYTAFPFMAMAIIWFVVVGMFLICACICCCFCQRKKPFGYSRYVYAFSLVCLILFTITAIYVMFTGEKRFLESVKKFTSYLVNKAVSIWDNLVRIQNLLISAKEVLNKDYVPDELKENIDKAKQMIHSIGRLPQIRAEDITTEIKEFFKNANTALVDIPSIMLVLAFLGLVFSILGMKTCVYIFVVLGWIIISLTFILCGMFLVFHSIVSDTCVAMGEWVEDPTVNSALEQILPCANKEAGEEIKQAGKAVTTSINDLLNQDINFSNEKTDHYNQSGPLVPLVCDPYKHQNSQQNCGDLVPLKKAQEEWKKYVCEVSKKGFCITQGRLTPDMYEEMSKAVNISYGLYESSYFLPTVVDCTVVEDTLRNITQDHCPNLKKYSAWVYGGLVGATISLMFSLFFSLLYSRERRHRKYTEKINKGYDESPLVGGKKL</sequence>
<keyword evidence="1" id="KW-0472">Membrane</keyword>
<keyword evidence="4" id="KW-1185">Reference proteome</keyword>
<accession>A0A6A2WSK8</accession>
<evidence type="ECO:0000256" key="1">
    <source>
        <dbReference type="SAM" id="Phobius"/>
    </source>
</evidence>
<dbReference type="GO" id="GO:0009506">
    <property type="term" value="C:plasmodesma"/>
    <property type="evidence" value="ECO:0007669"/>
    <property type="project" value="TreeGrafter"/>
</dbReference>
<evidence type="ECO:0000313" key="3">
    <source>
        <dbReference type="EMBL" id="KAE8657620.1"/>
    </source>
</evidence>
<keyword evidence="1" id="KW-1133">Transmembrane helix</keyword>
<dbReference type="InterPro" id="IPR046796">
    <property type="entry name" value="Transposase_32_dom"/>
</dbReference>
<reference evidence="3" key="1">
    <citation type="submission" date="2019-09" db="EMBL/GenBank/DDBJ databases">
        <title>Draft genome information of white flower Hibiscus syriacus.</title>
        <authorList>
            <person name="Kim Y.-M."/>
        </authorList>
    </citation>
    <scope>NUCLEOTIDE SEQUENCE [LARGE SCALE GENOMIC DNA]</scope>
    <source>
        <strain evidence="3">YM2019G1</strain>
    </source>
</reference>
<proteinExistence type="predicted"/>
<organism evidence="3 4">
    <name type="scientific">Hibiscus syriacus</name>
    <name type="common">Rose of Sharon</name>
    <dbReference type="NCBI Taxonomy" id="106335"/>
    <lineage>
        <taxon>Eukaryota</taxon>
        <taxon>Viridiplantae</taxon>
        <taxon>Streptophyta</taxon>
        <taxon>Embryophyta</taxon>
        <taxon>Tracheophyta</taxon>
        <taxon>Spermatophyta</taxon>
        <taxon>Magnoliopsida</taxon>
        <taxon>eudicotyledons</taxon>
        <taxon>Gunneridae</taxon>
        <taxon>Pentapetalae</taxon>
        <taxon>rosids</taxon>
        <taxon>malvids</taxon>
        <taxon>Malvales</taxon>
        <taxon>Malvaceae</taxon>
        <taxon>Malvoideae</taxon>
        <taxon>Hibiscus</taxon>
    </lineage>
</organism>
<dbReference type="InterPro" id="IPR040283">
    <property type="entry name" value="DDB_G0292058-like"/>
</dbReference>
<name>A0A6A2WSK8_HIBSY</name>
<dbReference type="Proteomes" id="UP000436088">
    <property type="component" value="Unassembled WGS sequence"/>
</dbReference>
<feature type="transmembrane region" description="Helical" evidence="1">
    <location>
        <begin position="275"/>
        <end position="299"/>
    </location>
</feature>
<feature type="domain" description="Putative plant transposon protein" evidence="2">
    <location>
        <begin position="23"/>
        <end position="140"/>
    </location>
</feature>